<sequence>MLRLNAKILPISFFFPLTLSFFFRISTQFHPPFTTNCLMHSSCIVNQNRNLLTIKTKDCPGLPIFLTLQGHIRARAQQKVQIRRDGRVVTGF</sequence>
<organism evidence="1 2">
    <name type="scientific">Tuber borchii</name>
    <name type="common">White truffle</name>
    <dbReference type="NCBI Taxonomy" id="42251"/>
    <lineage>
        <taxon>Eukaryota</taxon>
        <taxon>Fungi</taxon>
        <taxon>Dikarya</taxon>
        <taxon>Ascomycota</taxon>
        <taxon>Pezizomycotina</taxon>
        <taxon>Pezizomycetes</taxon>
        <taxon>Pezizales</taxon>
        <taxon>Tuberaceae</taxon>
        <taxon>Tuber</taxon>
    </lineage>
</organism>
<protein>
    <submittedName>
        <fullName evidence="1">Uncharacterized protein</fullName>
    </submittedName>
</protein>
<evidence type="ECO:0000313" key="2">
    <source>
        <dbReference type="Proteomes" id="UP000244722"/>
    </source>
</evidence>
<dbReference type="EMBL" id="NESQ01000578">
    <property type="protein sequence ID" value="PUU72313.1"/>
    <property type="molecule type" value="Genomic_DNA"/>
</dbReference>
<keyword evidence="2" id="KW-1185">Reference proteome</keyword>
<proteinExistence type="predicted"/>
<gene>
    <name evidence="1" type="ORF">B9Z19DRAFT_1097497</name>
</gene>
<accession>A0A2T6ZA02</accession>
<dbReference type="Proteomes" id="UP000244722">
    <property type="component" value="Unassembled WGS sequence"/>
</dbReference>
<dbReference type="AlphaFoldDB" id="A0A2T6ZA02"/>
<reference evidence="1 2" key="1">
    <citation type="submission" date="2017-04" db="EMBL/GenBank/DDBJ databases">
        <title>Draft genome sequence of Tuber borchii Vittad., a whitish edible truffle.</title>
        <authorList>
            <consortium name="DOE Joint Genome Institute"/>
            <person name="Murat C."/>
            <person name="Kuo A."/>
            <person name="Barry K.W."/>
            <person name="Clum A."/>
            <person name="Dockter R.B."/>
            <person name="Fauchery L."/>
            <person name="Iotti M."/>
            <person name="Kohler A."/>
            <person name="Labutti K."/>
            <person name="Lindquist E.A."/>
            <person name="Lipzen A."/>
            <person name="Ohm R.A."/>
            <person name="Wang M."/>
            <person name="Grigoriev I.V."/>
            <person name="Zambonelli A."/>
            <person name="Martin F.M."/>
        </authorList>
    </citation>
    <scope>NUCLEOTIDE SEQUENCE [LARGE SCALE GENOMIC DNA]</scope>
    <source>
        <strain evidence="1 2">Tbo3840</strain>
    </source>
</reference>
<comment type="caution">
    <text evidence="1">The sequence shown here is derived from an EMBL/GenBank/DDBJ whole genome shotgun (WGS) entry which is preliminary data.</text>
</comment>
<evidence type="ECO:0000313" key="1">
    <source>
        <dbReference type="EMBL" id="PUU72313.1"/>
    </source>
</evidence>
<name>A0A2T6ZA02_TUBBO</name>